<dbReference type="RefSeq" id="XP_031024158.1">
    <property type="nucleotide sequence ID" value="XM_031169850.1"/>
</dbReference>
<dbReference type="SUPFAM" id="SSF47616">
    <property type="entry name" value="GST C-terminal domain-like"/>
    <property type="match status" value="1"/>
</dbReference>
<keyword evidence="2" id="KW-0472">Membrane</keyword>
<name>A0A507C526_9FUNG</name>
<dbReference type="AlphaFoldDB" id="A0A507C526"/>
<dbReference type="Pfam" id="PF13410">
    <property type="entry name" value="GST_C_2"/>
    <property type="match status" value="1"/>
</dbReference>
<keyword evidence="2" id="KW-0812">Transmembrane</keyword>
<comment type="caution">
    <text evidence="3">The sequence shown here is derived from an EMBL/GenBank/DDBJ whole genome shotgun (WGS) entry which is preliminary data.</text>
</comment>
<gene>
    <name evidence="3" type="ORF">SmJEL517_g03922</name>
</gene>
<dbReference type="OrthoDB" id="249703at2759"/>
<dbReference type="GeneID" id="42005147"/>
<dbReference type="Proteomes" id="UP000319731">
    <property type="component" value="Unassembled WGS sequence"/>
</dbReference>
<feature type="compositionally biased region" description="Polar residues" evidence="1">
    <location>
        <begin position="446"/>
        <end position="455"/>
    </location>
</feature>
<proteinExistence type="predicted"/>
<evidence type="ECO:0000256" key="2">
    <source>
        <dbReference type="SAM" id="Phobius"/>
    </source>
</evidence>
<feature type="transmembrane region" description="Helical" evidence="2">
    <location>
        <begin position="320"/>
        <end position="350"/>
    </location>
</feature>
<dbReference type="Gene3D" id="3.40.30.10">
    <property type="entry name" value="Glutaredoxin"/>
    <property type="match status" value="1"/>
</dbReference>
<feature type="transmembrane region" description="Helical" evidence="2">
    <location>
        <begin position="287"/>
        <end position="314"/>
    </location>
</feature>
<dbReference type="EMBL" id="QEAO01000023">
    <property type="protein sequence ID" value="TPX33086.1"/>
    <property type="molecule type" value="Genomic_DNA"/>
</dbReference>
<sequence>MELTDKGIEVWLWDVIYSSWSFRAEFLMRKLGIPATFHVMGGVMNDAEIAAAKEKSPSGLFPFAIFHLKDGDLPVWDSLAIYETLNELYPGKIWPTSFKDRANARAVCAEFHGGFGNVRSNLSCNIRARYPVQKWDEPTLTELNRLYHIFETARSSSSKHPNDQGWLYGTFSGADAFYFPVVTRLRTYRVEIDADKYPRAAEYVKFMYEDSLVKDFVERARKDGFRRLKYDAIYNGMNVPSEIEAADSVSQIGRKHGPEQNVGNERIVTNELVETDRQQQQQQPISYFSFTVAEGIMGTSIPFILVGISTIFLVNPMFGLVFAGTGVVLLVVGVGIFHFKLAFNAVLFVARRVYRMVTRTNTRVPVNRGSAHDFSSEVYEKALRKEGAEKAKEWAQSQQHVSFEDNIVRENIHEISRAEEESMNRARLHDTPEGSLVHRPYDTTSDHTSPNSIQNHLEPHTPIQPAGGNMGSRPGFNSARSVPGQIGY</sequence>
<evidence type="ECO:0000313" key="3">
    <source>
        <dbReference type="EMBL" id="TPX33086.1"/>
    </source>
</evidence>
<dbReference type="PANTHER" id="PTHR44051:SF8">
    <property type="entry name" value="GLUTATHIONE S-TRANSFERASE GSTA"/>
    <property type="match status" value="1"/>
</dbReference>
<dbReference type="STRING" id="1806994.A0A507C526"/>
<reference evidence="3 4" key="1">
    <citation type="journal article" date="2019" name="Sci. Rep.">
        <title>Comparative genomics of chytrid fungi reveal insights into the obligate biotrophic and pathogenic lifestyle of Synchytrium endobioticum.</title>
        <authorList>
            <person name="van de Vossenberg B.T.L.H."/>
            <person name="Warris S."/>
            <person name="Nguyen H.D.T."/>
            <person name="van Gent-Pelzer M.P.E."/>
            <person name="Joly D.L."/>
            <person name="van de Geest H.C."/>
            <person name="Bonants P.J.M."/>
            <person name="Smith D.S."/>
            <person name="Levesque C.A."/>
            <person name="van der Lee T.A.J."/>
        </authorList>
    </citation>
    <scope>NUCLEOTIDE SEQUENCE [LARGE SCALE GENOMIC DNA]</scope>
    <source>
        <strain evidence="3 4">JEL517</strain>
    </source>
</reference>
<dbReference type="Gene3D" id="1.20.1050.10">
    <property type="match status" value="1"/>
</dbReference>
<protein>
    <recommendedName>
        <fullName evidence="5">GST N-terminal domain-containing protein</fullName>
    </recommendedName>
</protein>
<evidence type="ECO:0008006" key="5">
    <source>
        <dbReference type="Google" id="ProtNLM"/>
    </source>
</evidence>
<evidence type="ECO:0000256" key="1">
    <source>
        <dbReference type="SAM" id="MobiDB-lite"/>
    </source>
</evidence>
<feature type="region of interest" description="Disordered" evidence="1">
    <location>
        <begin position="442"/>
        <end position="488"/>
    </location>
</feature>
<accession>A0A507C526</accession>
<evidence type="ECO:0000313" key="4">
    <source>
        <dbReference type="Proteomes" id="UP000319731"/>
    </source>
</evidence>
<organism evidence="3 4">
    <name type="scientific">Synchytrium microbalum</name>
    <dbReference type="NCBI Taxonomy" id="1806994"/>
    <lineage>
        <taxon>Eukaryota</taxon>
        <taxon>Fungi</taxon>
        <taxon>Fungi incertae sedis</taxon>
        <taxon>Chytridiomycota</taxon>
        <taxon>Chytridiomycota incertae sedis</taxon>
        <taxon>Chytridiomycetes</taxon>
        <taxon>Synchytriales</taxon>
        <taxon>Synchytriaceae</taxon>
        <taxon>Synchytrium</taxon>
    </lineage>
</organism>
<keyword evidence="2" id="KW-1133">Transmembrane helix</keyword>
<dbReference type="PANTHER" id="PTHR44051">
    <property type="entry name" value="GLUTATHIONE S-TRANSFERASE-RELATED"/>
    <property type="match status" value="1"/>
</dbReference>
<dbReference type="InterPro" id="IPR036249">
    <property type="entry name" value="Thioredoxin-like_sf"/>
</dbReference>
<keyword evidence="4" id="KW-1185">Reference proteome</keyword>
<dbReference type="InterPro" id="IPR036282">
    <property type="entry name" value="Glutathione-S-Trfase_C_sf"/>
</dbReference>
<dbReference type="SUPFAM" id="SSF52833">
    <property type="entry name" value="Thioredoxin-like"/>
    <property type="match status" value="1"/>
</dbReference>